<dbReference type="Pfam" id="PF01985">
    <property type="entry name" value="CRS1_YhbY"/>
    <property type="match status" value="1"/>
</dbReference>
<proteinExistence type="predicted"/>
<protein>
    <recommendedName>
        <fullName evidence="4">CRM domain-containing protein</fullName>
    </recommendedName>
</protein>
<feature type="region of interest" description="Disordered" evidence="3">
    <location>
        <begin position="520"/>
        <end position="607"/>
    </location>
</feature>
<feature type="region of interest" description="Disordered" evidence="3">
    <location>
        <begin position="1"/>
        <end position="81"/>
    </location>
</feature>
<dbReference type="Pfam" id="PF12023">
    <property type="entry name" value="DUF3511"/>
    <property type="match status" value="1"/>
</dbReference>
<evidence type="ECO:0000313" key="6">
    <source>
        <dbReference type="Proteomes" id="UP001064489"/>
    </source>
</evidence>
<dbReference type="InterPro" id="IPR021899">
    <property type="entry name" value="DUF3511"/>
</dbReference>
<dbReference type="EMBL" id="JAJSOW010000003">
    <property type="protein sequence ID" value="KAI9195714.1"/>
    <property type="molecule type" value="Genomic_DNA"/>
</dbReference>
<reference evidence="5" key="2">
    <citation type="submission" date="2023-02" db="EMBL/GenBank/DDBJ databases">
        <authorList>
            <person name="Swenson N.G."/>
            <person name="Wegrzyn J.L."/>
            <person name="Mcevoy S.L."/>
        </authorList>
    </citation>
    <scope>NUCLEOTIDE SEQUENCE</scope>
    <source>
        <strain evidence="5">91603</strain>
        <tissue evidence="5">Leaf</tissue>
    </source>
</reference>
<comment type="caution">
    <text evidence="5">The sequence shown here is derived from an EMBL/GenBank/DDBJ whole genome shotgun (WGS) entry which is preliminary data.</text>
</comment>
<feature type="compositionally biased region" description="Low complexity" evidence="3">
    <location>
        <begin position="51"/>
        <end position="81"/>
    </location>
</feature>
<accession>A0AAD5P225</accession>
<feature type="compositionally biased region" description="Low complexity" evidence="3">
    <location>
        <begin position="577"/>
        <end position="595"/>
    </location>
</feature>
<dbReference type="GO" id="GO:0003723">
    <property type="term" value="F:RNA binding"/>
    <property type="evidence" value="ECO:0007669"/>
    <property type="project" value="UniProtKB-UniRule"/>
</dbReference>
<dbReference type="InterPro" id="IPR001890">
    <property type="entry name" value="RNA-binding_CRM"/>
</dbReference>
<organism evidence="5 6">
    <name type="scientific">Acer negundo</name>
    <name type="common">Box elder</name>
    <dbReference type="NCBI Taxonomy" id="4023"/>
    <lineage>
        <taxon>Eukaryota</taxon>
        <taxon>Viridiplantae</taxon>
        <taxon>Streptophyta</taxon>
        <taxon>Embryophyta</taxon>
        <taxon>Tracheophyta</taxon>
        <taxon>Spermatophyta</taxon>
        <taxon>Magnoliopsida</taxon>
        <taxon>eudicotyledons</taxon>
        <taxon>Gunneridae</taxon>
        <taxon>Pentapetalae</taxon>
        <taxon>rosids</taxon>
        <taxon>malvids</taxon>
        <taxon>Sapindales</taxon>
        <taxon>Sapindaceae</taxon>
        <taxon>Hippocastanoideae</taxon>
        <taxon>Acereae</taxon>
        <taxon>Acer</taxon>
    </lineage>
</organism>
<dbReference type="SUPFAM" id="SSF75471">
    <property type="entry name" value="YhbY-like"/>
    <property type="match status" value="1"/>
</dbReference>
<evidence type="ECO:0000313" key="5">
    <source>
        <dbReference type="EMBL" id="KAI9195714.1"/>
    </source>
</evidence>
<dbReference type="Gene3D" id="3.30.110.60">
    <property type="entry name" value="YhbY-like"/>
    <property type="match status" value="1"/>
</dbReference>
<keyword evidence="6" id="KW-1185">Reference proteome</keyword>
<feature type="compositionally biased region" description="Basic and acidic residues" evidence="3">
    <location>
        <begin position="520"/>
        <end position="529"/>
    </location>
</feature>
<dbReference type="AlphaFoldDB" id="A0AAD5P225"/>
<evidence type="ECO:0000259" key="4">
    <source>
        <dbReference type="PROSITE" id="PS51295"/>
    </source>
</evidence>
<feature type="compositionally biased region" description="Basic residues" evidence="3">
    <location>
        <begin position="273"/>
        <end position="291"/>
    </location>
</feature>
<feature type="compositionally biased region" description="Low complexity" evidence="3">
    <location>
        <begin position="29"/>
        <end position="42"/>
    </location>
</feature>
<sequence>MNNNNNNNLARNGTGEDTEEGKAVQDNCTSRTTTATTTTYQQTHRRFPEHTTVGTLTSSSTSYTWNNNKGNSNNNNTMNNNRTMTTYNNNKKSLPLSSSWMNDPEIKRQKRIVKYKSYAVEGKMKASIRNGFRWVKNKALHGQNINPPCPFPPLRRRLISPPVAAEARSAAAILSQCVGKFGESMSKALLGNIRRASSLLQSLSFHAFSVRSILQTQESILSTSSHLGPLKPRNPPWVLRNWSHGTVNLVISQGKPKFETHEVDPPKKEKWQTKKRLKLRRKTDKQKRKAANKRDPRHLTIKGKKKKQRFANAEERINYKLEKAKIKEALLIERLKRYEVPKLQGPVVKPHILTGEERFYLKKMAQKGSNYAPIGRRGVFGGVILNMHMHWKKHETVKVFCKPCKPGQVHEYAEEISRLSGGIPIQIIGDDTIIFYRGKNYVQPEIMSPIDTLSKKRALEKSKYEQSLETVRRFIAMAEKELELYYRHLALYGDPNNRNPISILEGPTKVTTQESRKLNMLERKSRDSPSSRFSPGVLETEGDSTVQELLSELEDDIKDEGLSSTSESDSDYEDSKAGSSSAQESSSMTSGSSSTLGNVFEYLEQKM</sequence>
<dbReference type="InterPro" id="IPR040286">
    <property type="entry name" value="At3g25440-like"/>
</dbReference>
<feature type="domain" description="CRM" evidence="4">
    <location>
        <begin position="351"/>
        <end position="448"/>
    </location>
</feature>
<dbReference type="PANTHER" id="PTHR31426:SF2">
    <property type="entry name" value="OS01G0958400 PROTEIN"/>
    <property type="match status" value="1"/>
</dbReference>
<dbReference type="SMART" id="SM01103">
    <property type="entry name" value="CRS1_YhbY"/>
    <property type="match status" value="1"/>
</dbReference>
<gene>
    <name evidence="5" type="ORF">LWI28_017407</name>
</gene>
<dbReference type="Proteomes" id="UP001064489">
    <property type="component" value="Chromosome 1"/>
</dbReference>
<dbReference type="PROSITE" id="PS51295">
    <property type="entry name" value="CRM"/>
    <property type="match status" value="1"/>
</dbReference>
<feature type="region of interest" description="Disordered" evidence="3">
    <location>
        <begin position="258"/>
        <end position="296"/>
    </location>
</feature>
<evidence type="ECO:0000256" key="2">
    <source>
        <dbReference type="PROSITE-ProRule" id="PRU00626"/>
    </source>
</evidence>
<evidence type="ECO:0000256" key="3">
    <source>
        <dbReference type="SAM" id="MobiDB-lite"/>
    </source>
</evidence>
<feature type="compositionally biased region" description="Basic and acidic residues" evidence="3">
    <location>
        <begin position="258"/>
        <end position="272"/>
    </location>
</feature>
<dbReference type="InterPro" id="IPR035920">
    <property type="entry name" value="YhbY-like_sf"/>
</dbReference>
<name>A0AAD5P225_ACENE</name>
<evidence type="ECO:0000256" key="1">
    <source>
        <dbReference type="ARBA" id="ARBA00022884"/>
    </source>
</evidence>
<reference evidence="5" key="1">
    <citation type="journal article" date="2022" name="Plant J.">
        <title>Strategies of tolerance reflected in two North American maple genomes.</title>
        <authorList>
            <person name="McEvoy S.L."/>
            <person name="Sezen U.U."/>
            <person name="Trouern-Trend A."/>
            <person name="McMahon S.M."/>
            <person name="Schaberg P.G."/>
            <person name="Yang J."/>
            <person name="Wegrzyn J.L."/>
            <person name="Swenson N.G."/>
        </authorList>
    </citation>
    <scope>NUCLEOTIDE SEQUENCE</scope>
    <source>
        <strain evidence="5">91603</strain>
    </source>
</reference>
<keyword evidence="1 2" id="KW-0694">RNA-binding</keyword>
<dbReference type="PANTHER" id="PTHR31426">
    <property type="entry name" value="GROUP II INTRON SPLICING FACTOR CRS1-LIKE"/>
    <property type="match status" value="1"/>
</dbReference>